<protein>
    <recommendedName>
        <fullName evidence="2">GON domain-containing protein</fullName>
    </recommendedName>
</protein>
<name>A0A0F9GXT4_9ZZZZ</name>
<accession>A0A0F9GXT4</accession>
<comment type="caution">
    <text evidence="1">The sequence shown here is derived from an EMBL/GenBank/DDBJ whole genome shotgun (WGS) entry which is preliminary data.</text>
</comment>
<gene>
    <name evidence="1" type="ORF">LCGC14_2130280</name>
</gene>
<evidence type="ECO:0000313" key="1">
    <source>
        <dbReference type="EMBL" id="KKL67907.1"/>
    </source>
</evidence>
<organism evidence="1">
    <name type="scientific">marine sediment metagenome</name>
    <dbReference type="NCBI Taxonomy" id="412755"/>
    <lineage>
        <taxon>unclassified sequences</taxon>
        <taxon>metagenomes</taxon>
        <taxon>ecological metagenomes</taxon>
    </lineage>
</organism>
<dbReference type="EMBL" id="LAZR01026707">
    <property type="protein sequence ID" value="KKL67907.1"/>
    <property type="molecule type" value="Genomic_DNA"/>
</dbReference>
<dbReference type="AlphaFoldDB" id="A0A0F9GXT4"/>
<proteinExistence type="predicted"/>
<sequence length="145" mass="16675">MLFQGKEKLGEGTKQQLAAPCGIYCGACSIFHDGQCAGCLKENIEAPNAGIKQCRFYKCTHIKNDFFDCSECELFPCKMLNRFSQLRPGKEVRHYRHVTIDCLDRRKEIGIEAWMKEMDDKYRNGEYHIGPFGREHWGTPCACVK</sequence>
<evidence type="ECO:0008006" key="2">
    <source>
        <dbReference type="Google" id="ProtNLM"/>
    </source>
</evidence>
<reference evidence="1" key="1">
    <citation type="journal article" date="2015" name="Nature">
        <title>Complex archaea that bridge the gap between prokaryotes and eukaryotes.</title>
        <authorList>
            <person name="Spang A."/>
            <person name="Saw J.H."/>
            <person name="Jorgensen S.L."/>
            <person name="Zaremba-Niedzwiedzka K."/>
            <person name="Martijn J."/>
            <person name="Lind A.E."/>
            <person name="van Eijk R."/>
            <person name="Schleper C."/>
            <person name="Guy L."/>
            <person name="Ettema T.J."/>
        </authorList>
    </citation>
    <scope>NUCLEOTIDE SEQUENCE</scope>
</reference>